<dbReference type="Proteomes" id="UP000001646">
    <property type="component" value="Chromosome 1"/>
</dbReference>
<reference evidence="2 3" key="1">
    <citation type="submission" date="2009-12" db="EMBL/GenBank/DDBJ databases">
        <title>The Genome Sequence of Anolis carolinensis (Green Anole Lizard).</title>
        <authorList>
            <consortium name="The Genome Sequencing Platform"/>
            <person name="Di Palma F."/>
            <person name="Alfoldi J."/>
            <person name="Heiman D."/>
            <person name="Young S."/>
            <person name="Grabherr M."/>
            <person name="Johnson J."/>
            <person name="Lander E.S."/>
            <person name="Lindblad-Toh K."/>
        </authorList>
    </citation>
    <scope>NUCLEOTIDE SEQUENCE [LARGE SCALE GENOMIC DNA]</scope>
    <source>
        <strain evidence="2 3">JBL SC #1</strain>
    </source>
</reference>
<feature type="domain" description="Rho-GAP" evidence="1">
    <location>
        <begin position="1"/>
        <end position="130"/>
    </location>
</feature>
<reference evidence="2" key="3">
    <citation type="submission" date="2025-09" db="UniProtKB">
        <authorList>
            <consortium name="Ensembl"/>
        </authorList>
    </citation>
    <scope>IDENTIFICATION</scope>
</reference>
<dbReference type="SUPFAM" id="SSF48350">
    <property type="entry name" value="GTPase activation domain, GAP"/>
    <property type="match status" value="1"/>
</dbReference>
<dbReference type="InParanoid" id="A0A803TAI8"/>
<reference evidence="2" key="2">
    <citation type="submission" date="2025-08" db="UniProtKB">
        <authorList>
            <consortium name="Ensembl"/>
        </authorList>
    </citation>
    <scope>IDENTIFICATION</scope>
</reference>
<sequence length="130" mass="14717">FSQGFCADLSNVEDIRAVCELLKHFLRNLKEPLLIFHLSKAFVEGAEISDDNNSVAAMYQSVGELPQANRDTLASLMLHFQRVAQNPDTKMDISNLANVFVLQWFAMQSEILILCHFSKTQGSNLRLWNS</sequence>
<name>A0A803TAI8_ANOCA</name>
<dbReference type="GO" id="GO:0007165">
    <property type="term" value="P:signal transduction"/>
    <property type="evidence" value="ECO:0007669"/>
    <property type="project" value="InterPro"/>
</dbReference>
<keyword evidence="3" id="KW-1185">Reference proteome</keyword>
<dbReference type="InterPro" id="IPR008936">
    <property type="entry name" value="Rho_GTPase_activation_prot"/>
</dbReference>
<organism evidence="2 3">
    <name type="scientific">Anolis carolinensis</name>
    <name type="common">Green anole</name>
    <name type="synonym">American chameleon</name>
    <dbReference type="NCBI Taxonomy" id="28377"/>
    <lineage>
        <taxon>Eukaryota</taxon>
        <taxon>Metazoa</taxon>
        <taxon>Chordata</taxon>
        <taxon>Craniata</taxon>
        <taxon>Vertebrata</taxon>
        <taxon>Euteleostomi</taxon>
        <taxon>Lepidosauria</taxon>
        <taxon>Squamata</taxon>
        <taxon>Bifurcata</taxon>
        <taxon>Unidentata</taxon>
        <taxon>Episquamata</taxon>
        <taxon>Toxicofera</taxon>
        <taxon>Iguania</taxon>
        <taxon>Dactyloidae</taxon>
        <taxon>Anolis</taxon>
    </lineage>
</organism>
<evidence type="ECO:0000313" key="3">
    <source>
        <dbReference type="Proteomes" id="UP000001646"/>
    </source>
</evidence>
<dbReference type="InterPro" id="IPR000198">
    <property type="entry name" value="RhoGAP_dom"/>
</dbReference>
<dbReference type="Ensembl" id="ENSACAT00000040711.1">
    <property type="protein sequence ID" value="ENSACAP00000032228.1"/>
    <property type="gene ID" value="ENSACAG00000037530.1"/>
</dbReference>
<proteinExistence type="predicted"/>
<dbReference type="Gene3D" id="1.10.555.10">
    <property type="entry name" value="Rho GTPase activation protein"/>
    <property type="match status" value="1"/>
</dbReference>
<accession>A0A803TAI8</accession>
<dbReference type="Pfam" id="PF00620">
    <property type="entry name" value="RhoGAP"/>
    <property type="match status" value="1"/>
</dbReference>
<evidence type="ECO:0000259" key="1">
    <source>
        <dbReference type="PROSITE" id="PS50238"/>
    </source>
</evidence>
<protein>
    <recommendedName>
        <fullName evidence="1">Rho-GAP domain-containing protein</fullName>
    </recommendedName>
</protein>
<evidence type="ECO:0000313" key="2">
    <source>
        <dbReference type="Ensembl" id="ENSACAP00000032228.1"/>
    </source>
</evidence>
<dbReference type="PANTHER" id="PTHR46199:SF8">
    <property type="entry name" value="RAC GTPASE ACTIVATING PROTEIN 1"/>
    <property type="match status" value="1"/>
</dbReference>
<dbReference type="PROSITE" id="PS50238">
    <property type="entry name" value="RHOGAP"/>
    <property type="match status" value="1"/>
</dbReference>
<dbReference type="PANTHER" id="PTHR46199">
    <property type="entry name" value="RAC GTPASE-ACTIVATING PROTEIN 1"/>
    <property type="match status" value="1"/>
</dbReference>
<dbReference type="AlphaFoldDB" id="A0A803TAI8"/>
<dbReference type="GeneTree" id="ENSGT00940000154610"/>
<dbReference type="SMART" id="SM00324">
    <property type="entry name" value="RhoGAP"/>
    <property type="match status" value="1"/>
</dbReference>